<feature type="region of interest" description="Disordered" evidence="1">
    <location>
        <begin position="15"/>
        <end position="55"/>
    </location>
</feature>
<dbReference type="EMBL" id="GBBM01006968">
    <property type="protein sequence ID" value="JAC28450.1"/>
    <property type="molecule type" value="mRNA"/>
</dbReference>
<proteinExistence type="evidence at transcript level"/>
<sequence>MPTSSLWSQSLIADPASSFSSSPMSSPLHGFQQKTSCGSGDHSSMSSPMLRGDTIGENDEDLVLREPEHSTLGAGLAAGSMAPLPPQEEGRFVSLAESGIRMSLLQKSLRPAALQSSEPQAAWSEGESETASNPVYQMVLPASSALSMVVAPALTEQPAGHSGLHTGNTIGFGDDEEMPESPNRESSTALEMLAEASSTHQETAGAHDGQMLGISVLQATSGEHSGLSQAAGRGTTSWHRTSLPSMAAGTRTRKVRIPRFYDI</sequence>
<reference evidence="2" key="1">
    <citation type="submission" date="2014-03" db="EMBL/GenBank/DDBJ databases">
        <title>The sialotranscriptome of Amblyomma triste, Amblyomma parvum and Amblyomma cajennense ticks, uncovered by 454-based RNA-seq.</title>
        <authorList>
            <person name="Garcia G.R."/>
            <person name="Gardinassi L.G."/>
            <person name="Ribeiro J.M."/>
            <person name="Anatriello E."/>
            <person name="Ferreira B.R."/>
            <person name="Moreira H.N."/>
            <person name="Mafra C."/>
            <person name="Olegario M.M."/>
            <person name="Szabo P.J."/>
            <person name="Miranda-Santos I.K."/>
            <person name="Maruyama S.R."/>
        </authorList>
    </citation>
    <scope>NUCLEOTIDE SEQUENCE</scope>
    <source>
        <strain evidence="2">Mato Grasso do Sul</strain>
        <tissue evidence="2">Salivary glands</tissue>
    </source>
</reference>
<evidence type="ECO:0000313" key="2">
    <source>
        <dbReference type="EMBL" id="JAC28450.1"/>
    </source>
</evidence>
<feature type="compositionally biased region" description="Low complexity" evidence="1">
    <location>
        <begin position="15"/>
        <end position="27"/>
    </location>
</feature>
<organism evidence="2">
    <name type="scientific">Amblyomma triste</name>
    <name type="common">Neotropical tick</name>
    <dbReference type="NCBI Taxonomy" id="251400"/>
    <lineage>
        <taxon>Eukaryota</taxon>
        <taxon>Metazoa</taxon>
        <taxon>Ecdysozoa</taxon>
        <taxon>Arthropoda</taxon>
        <taxon>Chelicerata</taxon>
        <taxon>Arachnida</taxon>
        <taxon>Acari</taxon>
        <taxon>Parasitiformes</taxon>
        <taxon>Ixodida</taxon>
        <taxon>Ixodoidea</taxon>
        <taxon>Ixodidae</taxon>
        <taxon>Amblyomminae</taxon>
        <taxon>Amblyomma</taxon>
    </lineage>
</organism>
<accession>A0A023G6I4</accession>
<name>A0A023G6I4_AMBTT</name>
<feature type="compositionally biased region" description="Low complexity" evidence="1">
    <location>
        <begin position="36"/>
        <end position="47"/>
    </location>
</feature>
<protein>
    <submittedName>
        <fullName evidence="2">Uncharacterized protein</fullName>
    </submittedName>
</protein>
<dbReference type="AlphaFoldDB" id="A0A023G6I4"/>
<evidence type="ECO:0000256" key="1">
    <source>
        <dbReference type="SAM" id="MobiDB-lite"/>
    </source>
</evidence>